<organism evidence="3 4">
    <name type="scientific">Rothia aerolata</name>
    <dbReference type="NCBI Taxonomy" id="1812262"/>
    <lineage>
        <taxon>Bacteria</taxon>
        <taxon>Bacillati</taxon>
        <taxon>Actinomycetota</taxon>
        <taxon>Actinomycetes</taxon>
        <taxon>Micrococcales</taxon>
        <taxon>Micrococcaceae</taxon>
        <taxon>Rothia</taxon>
    </lineage>
</organism>
<evidence type="ECO:0000313" key="4">
    <source>
        <dbReference type="Proteomes" id="UP000600171"/>
    </source>
</evidence>
<dbReference type="Pfam" id="PF00437">
    <property type="entry name" value="T2SSE"/>
    <property type="match status" value="1"/>
</dbReference>
<dbReference type="CDD" id="cd01130">
    <property type="entry name" value="VirB11-like_ATPase"/>
    <property type="match status" value="1"/>
</dbReference>
<dbReference type="InterPro" id="IPR050921">
    <property type="entry name" value="T4SS_GSP_E_ATPase"/>
</dbReference>
<dbReference type="GO" id="GO:0016887">
    <property type="term" value="F:ATP hydrolysis activity"/>
    <property type="evidence" value="ECO:0007669"/>
    <property type="project" value="InterPro"/>
</dbReference>
<dbReference type="RefSeq" id="WP_188359199.1">
    <property type="nucleotide sequence ID" value="NZ_BMDC01000001.1"/>
</dbReference>
<gene>
    <name evidence="3" type="ORF">GCM10007359_10130</name>
</gene>
<comment type="caution">
    <text evidence="3">The sequence shown here is derived from an EMBL/GenBank/DDBJ whole genome shotgun (WGS) entry which is preliminary data.</text>
</comment>
<dbReference type="Gene3D" id="3.30.450.380">
    <property type="match status" value="1"/>
</dbReference>
<dbReference type="Proteomes" id="UP000600171">
    <property type="component" value="Unassembled WGS sequence"/>
</dbReference>
<proteinExistence type="inferred from homology"/>
<sequence>MATLFKEIAARYPQQFEGLRQISGRGEKPPPVVSAGERDPVELTVRRAREQFFAPAVIDTSPASLDALVREVEEQEPLHLQEEQIQRASRLLQAELCGLGVLEPLLAIEGITDIFVNSPTDVWIEAAGQLRRTEVSFADDAAVRALAVRLITAAGARLDDAVPSADVQTESGYRVHAVLPPISRGSPLLSIRIQPSQRPGLGELRNRGMFGEEVAAVLRFLARQKKNFLISGGTGTGKTTLLNALLSSCPENERIVTIEDSAELAPAHPHVVSLQTRAANTEGRGETDLAELVRQALRMRPSRLVLGECRGAEIADMLTAMNTGHSGTGGTLHANSAAAVPARLYALGALAGMSAEALALQASTALEFVIHIERRASQRFIAEIGRLVLRRGELAVEPLCSWQKCRRRSVLEWSPAGQELLREAQR</sequence>
<comment type="similarity">
    <text evidence="1">Belongs to the GSP E family.</text>
</comment>
<dbReference type="InterPro" id="IPR027417">
    <property type="entry name" value="P-loop_NTPase"/>
</dbReference>
<feature type="domain" description="Bacterial type II secretion system protein E" evidence="2">
    <location>
        <begin position="99"/>
        <end position="360"/>
    </location>
</feature>
<protein>
    <submittedName>
        <fullName evidence="3">Conjugal transfer protein</fullName>
    </submittedName>
</protein>
<reference evidence="3 4" key="1">
    <citation type="journal article" date="2014" name="Int. J. Syst. Evol. Microbiol.">
        <title>Complete genome sequence of Corynebacterium casei LMG S-19264T (=DSM 44701T), isolated from a smear-ripened cheese.</title>
        <authorList>
            <consortium name="US DOE Joint Genome Institute (JGI-PGF)"/>
            <person name="Walter F."/>
            <person name="Albersmeier A."/>
            <person name="Kalinowski J."/>
            <person name="Ruckert C."/>
        </authorList>
    </citation>
    <scope>NUCLEOTIDE SEQUENCE [LARGE SCALE GENOMIC DNA]</scope>
    <source>
        <strain evidence="3 4">CCM 8669</strain>
    </source>
</reference>
<dbReference type="AlphaFoldDB" id="A0A917IR62"/>
<dbReference type="Gene3D" id="3.40.50.300">
    <property type="entry name" value="P-loop containing nucleotide triphosphate hydrolases"/>
    <property type="match status" value="1"/>
</dbReference>
<name>A0A917IR62_9MICC</name>
<dbReference type="NCBIfam" id="TIGR03819">
    <property type="entry name" value="heli_sec_ATPase"/>
    <property type="match status" value="1"/>
</dbReference>
<accession>A0A917IR62</accession>
<evidence type="ECO:0000259" key="2">
    <source>
        <dbReference type="Pfam" id="PF00437"/>
    </source>
</evidence>
<dbReference type="PANTHER" id="PTHR30486">
    <property type="entry name" value="TWITCHING MOTILITY PROTEIN PILT"/>
    <property type="match status" value="1"/>
</dbReference>
<dbReference type="InterPro" id="IPR001482">
    <property type="entry name" value="T2SS/T4SS_dom"/>
</dbReference>
<keyword evidence="4" id="KW-1185">Reference proteome</keyword>
<dbReference type="PANTHER" id="PTHR30486:SF6">
    <property type="entry name" value="TYPE IV PILUS RETRACTATION ATPASE PILT"/>
    <property type="match status" value="1"/>
</dbReference>
<dbReference type="EMBL" id="BMDC01000001">
    <property type="protein sequence ID" value="GGH61185.1"/>
    <property type="molecule type" value="Genomic_DNA"/>
</dbReference>
<dbReference type="InterPro" id="IPR022399">
    <property type="entry name" value="TadA-like_ATPase"/>
</dbReference>
<evidence type="ECO:0000256" key="1">
    <source>
        <dbReference type="ARBA" id="ARBA00006611"/>
    </source>
</evidence>
<dbReference type="SUPFAM" id="SSF52540">
    <property type="entry name" value="P-loop containing nucleoside triphosphate hydrolases"/>
    <property type="match status" value="1"/>
</dbReference>
<evidence type="ECO:0000313" key="3">
    <source>
        <dbReference type="EMBL" id="GGH61185.1"/>
    </source>
</evidence>